<protein>
    <recommendedName>
        <fullName evidence="2">GTP cyclohydrolase FolE2</fullName>
        <ecNumber evidence="2">3.5.4.16</ecNumber>
    </recommendedName>
</protein>
<evidence type="ECO:0000256" key="2">
    <source>
        <dbReference type="HAMAP-Rule" id="MF_01527"/>
    </source>
</evidence>
<accession>U4QJM1</accession>
<dbReference type="HOGENOM" id="CLU_062816_1_1_9"/>
<comment type="catalytic activity">
    <reaction evidence="2">
        <text>GTP + H2O = 7,8-dihydroneopterin 3'-triphosphate + formate + H(+)</text>
        <dbReference type="Rhea" id="RHEA:17473"/>
        <dbReference type="ChEBI" id="CHEBI:15377"/>
        <dbReference type="ChEBI" id="CHEBI:15378"/>
        <dbReference type="ChEBI" id="CHEBI:15740"/>
        <dbReference type="ChEBI" id="CHEBI:37565"/>
        <dbReference type="ChEBI" id="CHEBI:58462"/>
        <dbReference type="EC" id="3.5.4.16"/>
    </reaction>
</comment>
<dbReference type="STRING" id="1209989.TepRe1_2254"/>
<evidence type="ECO:0000313" key="3">
    <source>
        <dbReference type="EMBL" id="CDI40985.1"/>
    </source>
</evidence>
<dbReference type="NCBIfam" id="NF010200">
    <property type="entry name" value="PRK13674.1-1"/>
    <property type="match status" value="1"/>
</dbReference>
<dbReference type="EMBL" id="HF563609">
    <property type="protein sequence ID" value="CDI40985.1"/>
    <property type="molecule type" value="Genomic_DNA"/>
</dbReference>
<dbReference type="PANTHER" id="PTHR36445">
    <property type="entry name" value="GTP CYCLOHYDROLASE MPTA"/>
    <property type="match status" value="1"/>
</dbReference>
<dbReference type="EC" id="3.5.4.16" evidence="2"/>
<dbReference type="GO" id="GO:0003934">
    <property type="term" value="F:GTP cyclohydrolase I activity"/>
    <property type="evidence" value="ECO:0007669"/>
    <property type="project" value="UniProtKB-UniRule"/>
</dbReference>
<dbReference type="PANTHER" id="PTHR36445:SF1">
    <property type="entry name" value="GTP CYCLOHYDROLASE MPTA"/>
    <property type="match status" value="1"/>
</dbReference>
<dbReference type="InterPro" id="IPR022838">
    <property type="entry name" value="GTP_cyclohydrolase_FolE2"/>
</dbReference>
<dbReference type="Gene3D" id="3.10.270.10">
    <property type="entry name" value="Urate Oxidase"/>
    <property type="match status" value="1"/>
</dbReference>
<reference evidence="4" key="1">
    <citation type="journal article" date="2013" name="Genome Announc.">
        <title>First genome sequence of a syntrophic acetate-oxidizing bacterium, Tepidanaerobacter acetatoxydans strain Re1.</title>
        <authorList>
            <person name="Manzoor S."/>
            <person name="Bongcam-Rudloff E."/>
            <person name="Schnurer A."/>
            <person name="Muller B."/>
        </authorList>
    </citation>
    <scope>NUCLEOTIDE SEQUENCE [LARGE SCALE GENOMIC DNA]</scope>
    <source>
        <strain evidence="4">Re1</strain>
    </source>
</reference>
<dbReference type="UniPathway" id="UPA00848">
    <property type="reaction ID" value="UER00151"/>
</dbReference>
<evidence type="ECO:0000313" key="4">
    <source>
        <dbReference type="Proteomes" id="UP000010802"/>
    </source>
</evidence>
<dbReference type="Pfam" id="PF02649">
    <property type="entry name" value="GCHY-1"/>
    <property type="match status" value="1"/>
</dbReference>
<sequence length="286" mass="32132">MNYLGKTADFMKSRFGKQKIVASCTGVNDLLKDIQSQIDTRGISLNRVGIKNIDWPLKVYDQTNGFQNTVANISLSVALNHDIKGTHMSRFVEVLNNIDILNPQIILSILSSIQTKLDAESSFFECKFPYFIWKESPVSKNISPLKIEAMILGEKNRDETEIIIGVVVPVQTLCPCSKAISSVGAHNQRANVKILVKTKKKIWFEHLAAIAEMSASSPVYSLLKREDEKYVTEAAYNTPKFVEDVARDAALLLEKEDGLKCYRVEVESHESIHNHEAFAWVEKALS</sequence>
<keyword evidence="4" id="KW-1185">Reference proteome</keyword>
<comment type="similarity">
    <text evidence="2">Belongs to the GTP cyclohydrolase IV family.</text>
</comment>
<proteinExistence type="inferred from homology"/>
<organism evidence="3 4">
    <name type="scientific">Tepidanaerobacter acetatoxydans (strain DSM 21804 / JCM 16047 / Re1)</name>
    <dbReference type="NCBI Taxonomy" id="1209989"/>
    <lineage>
        <taxon>Bacteria</taxon>
        <taxon>Bacillati</taxon>
        <taxon>Bacillota</taxon>
        <taxon>Clostridia</taxon>
        <taxon>Thermosediminibacterales</taxon>
        <taxon>Tepidanaerobacteraceae</taxon>
        <taxon>Tepidanaerobacter</taxon>
    </lineage>
</organism>
<gene>
    <name evidence="3" type="primary">folE</name>
    <name evidence="2" type="synonym">folE2</name>
    <name evidence="3" type="ordered locus">TEPIRE1_2422</name>
</gene>
<dbReference type="KEGG" id="tae:TepiRe1_2422"/>
<dbReference type="Proteomes" id="UP000010802">
    <property type="component" value="Chromosome"/>
</dbReference>
<evidence type="ECO:0000256" key="1">
    <source>
        <dbReference type="ARBA" id="ARBA00022801"/>
    </source>
</evidence>
<dbReference type="GO" id="GO:0046654">
    <property type="term" value="P:tetrahydrofolate biosynthetic process"/>
    <property type="evidence" value="ECO:0007669"/>
    <property type="project" value="UniProtKB-UniRule"/>
</dbReference>
<comment type="pathway">
    <text evidence="2">Cofactor biosynthesis; 7,8-dihydroneopterin triphosphate biosynthesis; 7,8-dihydroneopterin triphosphate from GTP: step 1/1.</text>
</comment>
<keyword evidence="1 2" id="KW-0378">Hydrolase</keyword>
<name>U4QJM1_TEPAE</name>
<dbReference type="HAMAP" id="MF_01527_B">
    <property type="entry name" value="GTP_cyclohydrol_B"/>
    <property type="match status" value="1"/>
</dbReference>
<dbReference type="InterPro" id="IPR003801">
    <property type="entry name" value="GTP_cyclohydrolase_FolE2/MptA"/>
</dbReference>
<dbReference type="AlphaFoldDB" id="U4QJM1"/>
<feature type="site" description="May be catalytically important" evidence="2">
    <location>
        <position position="174"/>
    </location>
</feature>
<comment type="function">
    <text evidence="2">Converts GTP to 7,8-dihydroneopterin triphosphate.</text>
</comment>
<dbReference type="eggNOG" id="COG1469">
    <property type="taxonomic scope" value="Bacteria"/>
</dbReference>